<feature type="compositionally biased region" description="Polar residues" evidence="1">
    <location>
        <begin position="1"/>
        <end position="36"/>
    </location>
</feature>
<evidence type="ECO:0000256" key="1">
    <source>
        <dbReference type="SAM" id="MobiDB-lite"/>
    </source>
</evidence>
<dbReference type="Proteomes" id="UP000478052">
    <property type="component" value="Unassembled WGS sequence"/>
</dbReference>
<feature type="compositionally biased region" description="Basic and acidic residues" evidence="1">
    <location>
        <begin position="62"/>
        <end position="72"/>
    </location>
</feature>
<evidence type="ECO:0000313" key="2">
    <source>
        <dbReference type="EMBL" id="KAF0740559.1"/>
    </source>
</evidence>
<sequence>MENTGTSPLEVINPSNKTSLETPDLSLETSNKTQQLIDLGSPSKRPSPSHSPSKRPNIFRSPSEHQRAEVKHSLTRSLSLDHKKVTRSKVTDNFEHTELTGNQGNHLQASQRKGKSFLFLLHTPETGEPRSPTTSLPLSPRQIGSPAKESPPKQVNVKVRVSFHADTYLG</sequence>
<name>A0A6G0XJS2_APHCR</name>
<keyword evidence="3" id="KW-1185">Reference proteome</keyword>
<feature type="compositionally biased region" description="Low complexity" evidence="1">
    <location>
        <begin position="129"/>
        <end position="141"/>
    </location>
</feature>
<protein>
    <submittedName>
        <fullName evidence="2">Uncharacterized protein</fullName>
    </submittedName>
</protein>
<feature type="compositionally biased region" description="Low complexity" evidence="1">
    <location>
        <begin position="41"/>
        <end position="56"/>
    </location>
</feature>
<proteinExistence type="predicted"/>
<gene>
    <name evidence="2" type="ORF">FWK35_00026495</name>
</gene>
<evidence type="ECO:0000313" key="3">
    <source>
        <dbReference type="Proteomes" id="UP000478052"/>
    </source>
</evidence>
<feature type="region of interest" description="Disordered" evidence="1">
    <location>
        <begin position="123"/>
        <end position="154"/>
    </location>
</feature>
<organism evidence="2 3">
    <name type="scientific">Aphis craccivora</name>
    <name type="common">Cowpea aphid</name>
    <dbReference type="NCBI Taxonomy" id="307492"/>
    <lineage>
        <taxon>Eukaryota</taxon>
        <taxon>Metazoa</taxon>
        <taxon>Ecdysozoa</taxon>
        <taxon>Arthropoda</taxon>
        <taxon>Hexapoda</taxon>
        <taxon>Insecta</taxon>
        <taxon>Pterygota</taxon>
        <taxon>Neoptera</taxon>
        <taxon>Paraneoptera</taxon>
        <taxon>Hemiptera</taxon>
        <taxon>Sternorrhyncha</taxon>
        <taxon>Aphidomorpha</taxon>
        <taxon>Aphidoidea</taxon>
        <taxon>Aphididae</taxon>
        <taxon>Aphidini</taxon>
        <taxon>Aphis</taxon>
        <taxon>Aphis</taxon>
    </lineage>
</organism>
<comment type="caution">
    <text evidence="2">The sequence shown here is derived from an EMBL/GenBank/DDBJ whole genome shotgun (WGS) entry which is preliminary data.</text>
</comment>
<dbReference type="AlphaFoldDB" id="A0A6G0XJS2"/>
<accession>A0A6G0XJS2</accession>
<feature type="region of interest" description="Disordered" evidence="1">
    <location>
        <begin position="1"/>
        <end position="84"/>
    </location>
</feature>
<reference evidence="2 3" key="1">
    <citation type="submission" date="2019-08" db="EMBL/GenBank/DDBJ databases">
        <title>Whole genome of Aphis craccivora.</title>
        <authorList>
            <person name="Voronova N.V."/>
            <person name="Shulinski R.S."/>
            <person name="Bandarenka Y.V."/>
            <person name="Zhorov D.G."/>
            <person name="Warner D."/>
        </authorList>
    </citation>
    <scope>NUCLEOTIDE SEQUENCE [LARGE SCALE GENOMIC DNA]</scope>
    <source>
        <strain evidence="2">180601</strain>
        <tissue evidence="2">Whole Body</tissue>
    </source>
</reference>
<dbReference type="EMBL" id="VUJU01007780">
    <property type="protein sequence ID" value="KAF0740559.1"/>
    <property type="molecule type" value="Genomic_DNA"/>
</dbReference>